<reference evidence="2 3" key="1">
    <citation type="submission" date="2019-03" db="EMBL/GenBank/DDBJ databases">
        <title>Dyadobacter AR-3-6 sp. nov., isolated from arctic soil.</title>
        <authorList>
            <person name="Chaudhary D.K."/>
        </authorList>
    </citation>
    <scope>NUCLEOTIDE SEQUENCE [LARGE SCALE GENOMIC DNA]</scope>
    <source>
        <strain evidence="2 3">AR-3-6</strain>
    </source>
</reference>
<evidence type="ECO:0000313" key="2">
    <source>
        <dbReference type="EMBL" id="TDE16710.1"/>
    </source>
</evidence>
<gene>
    <name evidence="2" type="ORF">E0F88_10805</name>
</gene>
<dbReference type="AlphaFoldDB" id="A0A4R5DWD5"/>
<protein>
    <submittedName>
        <fullName evidence="2">T9SS type A sorting domain-containing protein</fullName>
    </submittedName>
</protein>
<dbReference type="Pfam" id="PF18962">
    <property type="entry name" value="Por_Secre_tail"/>
    <property type="match status" value="1"/>
</dbReference>
<dbReference type="Proteomes" id="UP000294850">
    <property type="component" value="Unassembled WGS sequence"/>
</dbReference>
<dbReference type="OrthoDB" id="1488838at2"/>
<name>A0A4R5DWD5_9BACT</name>
<accession>A0A4R5DWD5</accession>
<dbReference type="Gene3D" id="2.60.120.260">
    <property type="entry name" value="Galactose-binding domain-like"/>
    <property type="match status" value="1"/>
</dbReference>
<feature type="domain" description="Secretion system C-terminal sorting" evidence="1">
    <location>
        <begin position="557"/>
        <end position="623"/>
    </location>
</feature>
<comment type="caution">
    <text evidence="2">The sequence shown here is derived from an EMBL/GenBank/DDBJ whole genome shotgun (WGS) entry which is preliminary data.</text>
</comment>
<sequence length="625" mass="70243">METHNLNRFNKTSFSFTKIFLLLAPIVFQCQSVYAQLELVPIGSHEFENSAGEPNNSARTTASLSLPFFDDFSTTATKNPDSQFWMQGSGVYVNNTLTTNHPSVNVATFDGLNAAGSPYNFANPLLQNFTDTLTSQPVNLAGKAVKDSVYISFYWLGKGLGERPDSSDYISLEFFDNLGNWTTVWKQQGYILDTIFKQEFIKVSSASYFHEGFQFRFRSYGRNSGSYDMWHLDYVYLNEKRSARDRFIRDIAVRKPLTSYLNGYTSMPLKHYWFNSARATKDSVITDIVNHFNNFNRTSFTFTVKDETTGRLFSTYQSPSVDIQASQVQRKSIAIKPIAQDPALKQIRLRYKFDLLTTDDKNPDVPSLNLRRNDSISVVTTLSDYYSFDDGSAEYGVQINQKLARAAVRYILAKPDTIAGVRLSLVPFNKDISGQSFTVQLYSNKSGKPDQLLAQRSISAKFPTERNGFLEYAFASPIALTDTFYVGWLQINEEPVTFGFDRNSGLGTGKMFYNLGSSWAAETTLNGSIMIRPYLGGTGQDIISGTEPSANENNYFFPNPGRGIINWKNSLNRIDVYSAQGRLIQTVLPGRETQSASLNIPGDGIYLIKASDGKRSFVQKVLIVK</sequence>
<evidence type="ECO:0000259" key="1">
    <source>
        <dbReference type="Pfam" id="PF18962"/>
    </source>
</evidence>
<keyword evidence="3" id="KW-1185">Reference proteome</keyword>
<dbReference type="EMBL" id="SMFL01000003">
    <property type="protein sequence ID" value="TDE16710.1"/>
    <property type="molecule type" value="Genomic_DNA"/>
</dbReference>
<dbReference type="RefSeq" id="WP_131958242.1">
    <property type="nucleotide sequence ID" value="NZ_SMFL01000003.1"/>
</dbReference>
<proteinExistence type="predicted"/>
<dbReference type="NCBIfam" id="TIGR04183">
    <property type="entry name" value="Por_Secre_tail"/>
    <property type="match status" value="1"/>
</dbReference>
<evidence type="ECO:0000313" key="3">
    <source>
        <dbReference type="Proteomes" id="UP000294850"/>
    </source>
</evidence>
<organism evidence="2 3">
    <name type="scientific">Dyadobacter psychrotolerans</name>
    <dbReference type="NCBI Taxonomy" id="2541721"/>
    <lineage>
        <taxon>Bacteria</taxon>
        <taxon>Pseudomonadati</taxon>
        <taxon>Bacteroidota</taxon>
        <taxon>Cytophagia</taxon>
        <taxon>Cytophagales</taxon>
        <taxon>Spirosomataceae</taxon>
        <taxon>Dyadobacter</taxon>
    </lineage>
</organism>
<dbReference type="InterPro" id="IPR026444">
    <property type="entry name" value="Secre_tail"/>
</dbReference>